<gene>
    <name evidence="1" type="ORF">EYF80_025395</name>
</gene>
<protein>
    <submittedName>
        <fullName evidence="1">Uncharacterized protein</fullName>
    </submittedName>
</protein>
<dbReference type="Proteomes" id="UP000314294">
    <property type="component" value="Unassembled WGS sequence"/>
</dbReference>
<dbReference type="EMBL" id="SRLO01000254">
    <property type="protein sequence ID" value="TNN64354.1"/>
    <property type="molecule type" value="Genomic_DNA"/>
</dbReference>
<sequence length="79" mass="8754">MFEPTELDTAMSPRPFRATITLVIRYYIKKPSVQMSSLKLQMHCAATLRGTCEHLVGAGQRPGGRVPRCMFAVVTAESI</sequence>
<comment type="caution">
    <text evidence="1">The sequence shown here is derived from an EMBL/GenBank/DDBJ whole genome shotgun (WGS) entry which is preliminary data.</text>
</comment>
<accession>A0A4Z2HHI1</accession>
<evidence type="ECO:0000313" key="2">
    <source>
        <dbReference type="Proteomes" id="UP000314294"/>
    </source>
</evidence>
<dbReference type="OrthoDB" id="8122466at2759"/>
<evidence type="ECO:0000313" key="1">
    <source>
        <dbReference type="EMBL" id="TNN64354.1"/>
    </source>
</evidence>
<keyword evidence="2" id="KW-1185">Reference proteome</keyword>
<reference evidence="1 2" key="1">
    <citation type="submission" date="2019-03" db="EMBL/GenBank/DDBJ databases">
        <title>First draft genome of Liparis tanakae, snailfish: a comprehensive survey of snailfish specific genes.</title>
        <authorList>
            <person name="Kim W."/>
            <person name="Song I."/>
            <person name="Jeong J.-H."/>
            <person name="Kim D."/>
            <person name="Kim S."/>
            <person name="Ryu S."/>
            <person name="Song J.Y."/>
            <person name="Lee S.K."/>
        </authorList>
    </citation>
    <scope>NUCLEOTIDE SEQUENCE [LARGE SCALE GENOMIC DNA]</scope>
    <source>
        <tissue evidence="1">Muscle</tissue>
    </source>
</reference>
<name>A0A4Z2HHI1_9TELE</name>
<proteinExistence type="predicted"/>
<organism evidence="1 2">
    <name type="scientific">Liparis tanakae</name>
    <name type="common">Tanaka's snailfish</name>
    <dbReference type="NCBI Taxonomy" id="230148"/>
    <lineage>
        <taxon>Eukaryota</taxon>
        <taxon>Metazoa</taxon>
        <taxon>Chordata</taxon>
        <taxon>Craniata</taxon>
        <taxon>Vertebrata</taxon>
        <taxon>Euteleostomi</taxon>
        <taxon>Actinopterygii</taxon>
        <taxon>Neopterygii</taxon>
        <taxon>Teleostei</taxon>
        <taxon>Neoteleostei</taxon>
        <taxon>Acanthomorphata</taxon>
        <taxon>Eupercaria</taxon>
        <taxon>Perciformes</taxon>
        <taxon>Cottioidei</taxon>
        <taxon>Cottales</taxon>
        <taxon>Liparidae</taxon>
        <taxon>Liparis</taxon>
    </lineage>
</organism>
<dbReference type="AlphaFoldDB" id="A0A4Z2HHI1"/>